<evidence type="ECO:0000313" key="3">
    <source>
        <dbReference type="EMBL" id="MDF0752968.1"/>
    </source>
</evidence>
<dbReference type="Pfam" id="PF02397">
    <property type="entry name" value="Bac_transf"/>
    <property type="match status" value="1"/>
</dbReference>
<organism evidence="3 4">
    <name type="scientific">Marinobacter iranensis</name>
    <dbReference type="NCBI Taxonomy" id="2962607"/>
    <lineage>
        <taxon>Bacteria</taxon>
        <taxon>Pseudomonadati</taxon>
        <taxon>Pseudomonadota</taxon>
        <taxon>Gammaproteobacteria</taxon>
        <taxon>Pseudomonadales</taxon>
        <taxon>Marinobacteraceae</taxon>
        <taxon>Marinobacter</taxon>
    </lineage>
</organism>
<keyword evidence="3" id="KW-0808">Transferase</keyword>
<evidence type="ECO:0000259" key="2">
    <source>
        <dbReference type="Pfam" id="PF02397"/>
    </source>
</evidence>
<gene>
    <name evidence="3" type="ORF">NLU14_22335</name>
</gene>
<keyword evidence="4" id="KW-1185">Reference proteome</keyword>
<dbReference type="InterPro" id="IPR003362">
    <property type="entry name" value="Bact_transf"/>
</dbReference>
<evidence type="ECO:0000313" key="4">
    <source>
        <dbReference type="Proteomes" id="UP001143391"/>
    </source>
</evidence>
<feature type="domain" description="Bacterial sugar transferase" evidence="2">
    <location>
        <begin position="4"/>
        <end position="74"/>
    </location>
</feature>
<comment type="caution">
    <text evidence="3">The sequence shown here is derived from an EMBL/GenBank/DDBJ whole genome shotgun (WGS) entry which is preliminary data.</text>
</comment>
<name>A0ABT5YH31_9GAMM</name>
<sequence>MRWTSPGPGIFRQVRVGRKGRPFRCYKLRTMFSGSPSVPTHEATASLITPAGQFLRRTKIDELPQLWNVLKGEM</sequence>
<dbReference type="Proteomes" id="UP001143391">
    <property type="component" value="Unassembled WGS sequence"/>
</dbReference>
<comment type="similarity">
    <text evidence="1">Belongs to the bacterial sugar transferase family.</text>
</comment>
<dbReference type="GO" id="GO:0016740">
    <property type="term" value="F:transferase activity"/>
    <property type="evidence" value="ECO:0007669"/>
    <property type="project" value="UniProtKB-KW"/>
</dbReference>
<evidence type="ECO:0000256" key="1">
    <source>
        <dbReference type="ARBA" id="ARBA00006464"/>
    </source>
</evidence>
<dbReference type="EMBL" id="JANCMW010000272">
    <property type="protein sequence ID" value="MDF0752968.1"/>
    <property type="molecule type" value="Genomic_DNA"/>
</dbReference>
<proteinExistence type="inferred from homology"/>
<dbReference type="PANTHER" id="PTHR30576:SF10">
    <property type="entry name" value="SLL5057 PROTEIN"/>
    <property type="match status" value="1"/>
</dbReference>
<dbReference type="PANTHER" id="PTHR30576">
    <property type="entry name" value="COLANIC BIOSYNTHESIS UDP-GLUCOSE LIPID CARRIER TRANSFERASE"/>
    <property type="match status" value="1"/>
</dbReference>
<protein>
    <submittedName>
        <fullName evidence="3">Sugar transferase</fullName>
    </submittedName>
</protein>
<feature type="non-terminal residue" evidence="3">
    <location>
        <position position="74"/>
    </location>
</feature>
<accession>A0ABT5YH31</accession>
<reference evidence="3" key="1">
    <citation type="submission" date="2022-07" db="EMBL/GenBank/DDBJ databases">
        <title>Marinobacter iranensis a new bacterium isolate from a hipersaline lake in Iran.</title>
        <authorList>
            <person name="Mohammad A.M.A."/>
            <person name="Cristina S.-P."/>
            <person name="Antonio V."/>
        </authorList>
    </citation>
    <scope>NUCLEOTIDE SEQUENCE</scope>
    <source>
        <strain evidence="3">71-i</strain>
    </source>
</reference>